<organism evidence="4 5">
    <name type="scientific">Canna indica</name>
    <name type="common">Indian-shot</name>
    <dbReference type="NCBI Taxonomy" id="4628"/>
    <lineage>
        <taxon>Eukaryota</taxon>
        <taxon>Viridiplantae</taxon>
        <taxon>Streptophyta</taxon>
        <taxon>Embryophyta</taxon>
        <taxon>Tracheophyta</taxon>
        <taxon>Spermatophyta</taxon>
        <taxon>Magnoliopsida</taxon>
        <taxon>Liliopsida</taxon>
        <taxon>Zingiberales</taxon>
        <taxon>Cannaceae</taxon>
        <taxon>Canna</taxon>
    </lineage>
</organism>
<dbReference type="GO" id="GO:0016881">
    <property type="term" value="F:acid-amino acid ligase activity"/>
    <property type="evidence" value="ECO:0007669"/>
    <property type="project" value="TreeGrafter"/>
</dbReference>
<gene>
    <name evidence="4" type="ORF">Cni_G19232</name>
</gene>
<dbReference type="Pfam" id="PF03321">
    <property type="entry name" value="GH3"/>
    <property type="match status" value="1"/>
</dbReference>
<keyword evidence="5" id="KW-1185">Reference proteome</keyword>
<dbReference type="Proteomes" id="UP001327560">
    <property type="component" value="Chromosome 6"/>
</dbReference>
<proteinExistence type="inferred from homology"/>
<reference evidence="4 5" key="1">
    <citation type="submission" date="2023-10" db="EMBL/GenBank/DDBJ databases">
        <title>Chromosome-scale genome assembly provides insights into flower coloration mechanisms of Canna indica.</title>
        <authorList>
            <person name="Li C."/>
        </authorList>
    </citation>
    <scope>NUCLEOTIDE SEQUENCE [LARGE SCALE GENOMIC DNA]</scope>
    <source>
        <tissue evidence="4">Flower</tissue>
    </source>
</reference>
<dbReference type="EMBL" id="CP136895">
    <property type="protein sequence ID" value="WOL10475.1"/>
    <property type="molecule type" value="Genomic_DNA"/>
</dbReference>
<dbReference type="PANTHER" id="PTHR31901:SF96">
    <property type="entry name" value="INDOLE-3-ACETIC ACID-AMIDO SYNTHETASE GH3.1-RELATED"/>
    <property type="match status" value="1"/>
</dbReference>
<sequence>MPAENSSIKLRHAACARDEEKLAFLEEMTANADAVQAKVLTEILTQNADMEYLQRYKLGGAIDRAAFKAKIPMVTYEDLRLDIREIAGGDRSHVLCAGPITEFLTRYIPGLDKGMTLYFMSIKADRETPGGLLARPVSTSHYKSHHFRTSYFTSTCTSPLATVLCPDNFQSTYAQFLCGLVHRLRVLRLGSTFASGLLRAIRFLQLHWEQLTQDIATGTLSSQITDVDIRNAVAEVLKPDPALAELIRVECSSGGLPMVCTAYGSSECFCSLNLHPMVPMSKPDEVSYTIMPFMTYFEFLPLNSNMAGESTMNAPLQLVDLVDVEVGKEYEIEQDRQGGASASSGASVQAVEALRGKRARVYQPGLYAVHPEALRHLLGALRGRRGRKAVAGEGDDGSVLLGDGGGNERFLPTAPGARRVYRAARDPTGERWHVCGDDGGCHHPWCLGKPFIVEVKPQVRDEDDAVAGERRRQ</sequence>
<protein>
    <recommendedName>
        <fullName evidence="3">GH3 middle domain-containing protein</fullName>
    </recommendedName>
</protein>
<evidence type="ECO:0000256" key="1">
    <source>
        <dbReference type="ARBA" id="ARBA00008068"/>
    </source>
</evidence>
<dbReference type="Pfam" id="PF23571">
    <property type="entry name" value="GH3_M"/>
    <property type="match status" value="1"/>
</dbReference>
<accession>A0AAQ3KM42</accession>
<evidence type="ECO:0000313" key="5">
    <source>
        <dbReference type="Proteomes" id="UP001327560"/>
    </source>
</evidence>
<dbReference type="InterPro" id="IPR055377">
    <property type="entry name" value="GH3_M"/>
</dbReference>
<feature type="domain" description="GH3 middle" evidence="3">
    <location>
        <begin position="288"/>
        <end position="332"/>
    </location>
</feature>
<keyword evidence="2" id="KW-0436">Ligase</keyword>
<evidence type="ECO:0000313" key="4">
    <source>
        <dbReference type="EMBL" id="WOL10475.1"/>
    </source>
</evidence>
<dbReference type="GO" id="GO:0005737">
    <property type="term" value="C:cytoplasm"/>
    <property type="evidence" value="ECO:0007669"/>
    <property type="project" value="TreeGrafter"/>
</dbReference>
<name>A0AAQ3KM42_9LILI</name>
<evidence type="ECO:0000256" key="2">
    <source>
        <dbReference type="ARBA" id="ARBA00022598"/>
    </source>
</evidence>
<comment type="similarity">
    <text evidence="1">Belongs to the IAA-amido conjugating enzyme family.</text>
</comment>
<dbReference type="PANTHER" id="PTHR31901">
    <property type="entry name" value="GH3 DOMAIN-CONTAINING PROTEIN"/>
    <property type="match status" value="1"/>
</dbReference>
<dbReference type="AlphaFoldDB" id="A0AAQ3KM42"/>
<dbReference type="InterPro" id="IPR004993">
    <property type="entry name" value="GH3"/>
</dbReference>
<evidence type="ECO:0000259" key="3">
    <source>
        <dbReference type="Pfam" id="PF23571"/>
    </source>
</evidence>